<proteinExistence type="predicted"/>
<dbReference type="WBParaSite" id="PSU_v2.g6297.t1">
    <property type="protein sequence ID" value="PSU_v2.g6297.t1"/>
    <property type="gene ID" value="PSU_v2.g6297"/>
</dbReference>
<dbReference type="Proteomes" id="UP000887577">
    <property type="component" value="Unplaced"/>
</dbReference>
<keyword evidence="2" id="KW-1185">Reference proteome</keyword>
<dbReference type="AlphaFoldDB" id="A0A914Z1Q9"/>
<reference evidence="3" key="1">
    <citation type="submission" date="2022-11" db="UniProtKB">
        <authorList>
            <consortium name="WormBaseParasite"/>
        </authorList>
    </citation>
    <scope>IDENTIFICATION</scope>
</reference>
<dbReference type="SUPFAM" id="SSF54695">
    <property type="entry name" value="POZ domain"/>
    <property type="match status" value="1"/>
</dbReference>
<dbReference type="PANTHER" id="PTHR24413">
    <property type="entry name" value="SPECKLE-TYPE POZ PROTEIN"/>
    <property type="match status" value="1"/>
</dbReference>
<protein>
    <submittedName>
        <fullName evidence="3">BTB domain-containing protein</fullName>
    </submittedName>
</protein>
<organism evidence="2 3">
    <name type="scientific">Panagrolaimus superbus</name>
    <dbReference type="NCBI Taxonomy" id="310955"/>
    <lineage>
        <taxon>Eukaryota</taxon>
        <taxon>Metazoa</taxon>
        <taxon>Ecdysozoa</taxon>
        <taxon>Nematoda</taxon>
        <taxon>Chromadorea</taxon>
        <taxon>Rhabditida</taxon>
        <taxon>Tylenchina</taxon>
        <taxon>Panagrolaimomorpha</taxon>
        <taxon>Panagrolaimoidea</taxon>
        <taxon>Panagrolaimidae</taxon>
        <taxon>Panagrolaimus</taxon>
    </lineage>
</organism>
<evidence type="ECO:0000313" key="2">
    <source>
        <dbReference type="Proteomes" id="UP000887577"/>
    </source>
</evidence>
<sequence>MPKKRETFVNHSDALCLQLWEQEESKDFTIIVDEKEITAHKCILAARSPVFAAMFQSGMKEAEENKVEINDFPFNIVEAAIKLCYHHSLVTDITLNNKMALLQFFDKYNIHSVKNDLEAYLISEIDESNVCFLTNCSLRSNSRKLEEKCAEFIQRCFNTKPIADFDLLDKDFALNLLKNAFCQVSK</sequence>
<dbReference type="InterPro" id="IPR011333">
    <property type="entry name" value="SKP1/BTB/POZ_sf"/>
</dbReference>
<dbReference type="Pfam" id="PF00651">
    <property type="entry name" value="BTB"/>
    <property type="match status" value="1"/>
</dbReference>
<evidence type="ECO:0000313" key="3">
    <source>
        <dbReference type="WBParaSite" id="PSU_v2.g6297.t1"/>
    </source>
</evidence>
<dbReference type="Gene3D" id="3.30.710.10">
    <property type="entry name" value="Potassium Channel Kv1.1, Chain A"/>
    <property type="match status" value="1"/>
</dbReference>
<name>A0A914Z1Q9_9BILA</name>
<feature type="domain" description="BTB" evidence="1">
    <location>
        <begin position="26"/>
        <end position="93"/>
    </location>
</feature>
<dbReference type="CDD" id="cd18186">
    <property type="entry name" value="BTB_POZ_ZBTB_KLHL-like"/>
    <property type="match status" value="1"/>
</dbReference>
<dbReference type="SMART" id="SM00225">
    <property type="entry name" value="BTB"/>
    <property type="match status" value="1"/>
</dbReference>
<dbReference type="PROSITE" id="PS50097">
    <property type="entry name" value="BTB"/>
    <property type="match status" value="1"/>
</dbReference>
<dbReference type="InterPro" id="IPR000210">
    <property type="entry name" value="BTB/POZ_dom"/>
</dbReference>
<accession>A0A914Z1Q9</accession>
<evidence type="ECO:0000259" key="1">
    <source>
        <dbReference type="PROSITE" id="PS50097"/>
    </source>
</evidence>